<evidence type="ECO:0000313" key="2">
    <source>
        <dbReference type="Proteomes" id="UP000245124"/>
    </source>
</evidence>
<organism evidence="1 2">
    <name type="scientific">Nostoc commune NIES-4072</name>
    <dbReference type="NCBI Taxonomy" id="2005467"/>
    <lineage>
        <taxon>Bacteria</taxon>
        <taxon>Bacillati</taxon>
        <taxon>Cyanobacteriota</taxon>
        <taxon>Cyanophyceae</taxon>
        <taxon>Nostocales</taxon>
        <taxon>Nostocaceae</taxon>
        <taxon>Nostoc</taxon>
    </lineage>
</organism>
<protein>
    <submittedName>
        <fullName evidence="1">Uncharacterized protein</fullName>
    </submittedName>
</protein>
<comment type="caution">
    <text evidence="1">The sequence shown here is derived from an EMBL/GenBank/DDBJ whole genome shotgun (WGS) entry which is preliminary data.</text>
</comment>
<evidence type="ECO:0000313" key="1">
    <source>
        <dbReference type="EMBL" id="GBG23283.1"/>
    </source>
</evidence>
<dbReference type="EMBL" id="BDUD01000002">
    <property type="protein sequence ID" value="GBG23283.1"/>
    <property type="molecule type" value="Genomic_DNA"/>
</dbReference>
<accession>A0A2R5G4A7</accession>
<name>A0A2R5G4A7_NOSCO</name>
<dbReference type="RefSeq" id="WP_109013168.1">
    <property type="nucleotide sequence ID" value="NZ_BDUD01000002.1"/>
</dbReference>
<reference evidence="1 2" key="1">
    <citation type="submission" date="2017-06" db="EMBL/GenBank/DDBJ databases">
        <title>Genome sequencing of cyanobaciteial culture collection at National Institute for Environmental Studies (NIES).</title>
        <authorList>
            <person name="Hirose Y."/>
            <person name="Shimura Y."/>
            <person name="Fujisawa T."/>
            <person name="Nakamura Y."/>
            <person name="Kawachi M."/>
        </authorList>
    </citation>
    <scope>NUCLEOTIDE SEQUENCE [LARGE SCALE GENOMIC DNA]</scope>
    <source>
        <strain evidence="1 2">NIES-4072</strain>
    </source>
</reference>
<dbReference type="Proteomes" id="UP000245124">
    <property type="component" value="Unassembled WGS sequence"/>
</dbReference>
<keyword evidence="2" id="KW-1185">Reference proteome</keyword>
<sequence>MDCDRLPPTTTKPSIAANRLLGRFALTPEQVLNSLSVCQRFQNLKFYAIAQQSQLKLGNLATGYKTVQKALNR</sequence>
<gene>
    <name evidence="1" type="ORF">NIES4072_69950</name>
</gene>
<proteinExistence type="predicted"/>
<dbReference type="AlphaFoldDB" id="A0A2R5G4A7"/>